<evidence type="ECO:0000313" key="2">
    <source>
        <dbReference type="Proteomes" id="UP000016662"/>
    </source>
</evidence>
<dbReference type="EMBL" id="AWVF01000400">
    <property type="protein sequence ID" value="ERJ88792.1"/>
    <property type="molecule type" value="Genomic_DNA"/>
</dbReference>
<sequence>MQCFLNTKENNGVRLYGIFLSGKAERFLFSLKKSFFWSFAQFFLQFPCEYDIIKMFFSDNVGMCSFLAVEK</sequence>
<dbReference type="Proteomes" id="UP000016662">
    <property type="component" value="Unassembled WGS sequence"/>
</dbReference>
<accession>U2K949</accession>
<comment type="caution">
    <text evidence="1">The sequence shown here is derived from an EMBL/GenBank/DDBJ whole genome shotgun (WGS) entry which is preliminary data.</text>
</comment>
<name>U2K949_9FIRM</name>
<dbReference type="STRING" id="411473.RUMCAL_03056"/>
<proteinExistence type="predicted"/>
<keyword evidence="2" id="KW-1185">Reference proteome</keyword>
<dbReference type="HOGENOM" id="CLU_2737600_0_0_9"/>
<reference evidence="1 2" key="1">
    <citation type="submission" date="2013-07" db="EMBL/GenBank/DDBJ databases">
        <authorList>
            <person name="Weinstock G."/>
            <person name="Sodergren E."/>
            <person name="Wylie T."/>
            <person name="Fulton L."/>
            <person name="Fulton R."/>
            <person name="Fronick C."/>
            <person name="O'Laughlin M."/>
            <person name="Godfrey J."/>
            <person name="Miner T."/>
            <person name="Herter B."/>
            <person name="Appelbaum E."/>
            <person name="Cordes M."/>
            <person name="Lek S."/>
            <person name="Wollam A."/>
            <person name="Pepin K.H."/>
            <person name="Palsikar V.B."/>
            <person name="Mitreva M."/>
            <person name="Wilson R.K."/>
        </authorList>
    </citation>
    <scope>NUCLEOTIDE SEQUENCE [LARGE SCALE GENOMIC DNA]</scope>
    <source>
        <strain evidence="1 2">ATCC 27760</strain>
    </source>
</reference>
<protein>
    <submittedName>
        <fullName evidence="1">Uncharacterized protein</fullName>
    </submittedName>
</protein>
<evidence type="ECO:0000313" key="1">
    <source>
        <dbReference type="EMBL" id="ERJ88792.1"/>
    </source>
</evidence>
<dbReference type="AlphaFoldDB" id="U2K949"/>
<gene>
    <name evidence="1" type="ORF">RUMCAL_03056</name>
</gene>
<organism evidence="1 2">
    <name type="scientific">Ruminococcus callidus ATCC 27760</name>
    <dbReference type="NCBI Taxonomy" id="411473"/>
    <lineage>
        <taxon>Bacteria</taxon>
        <taxon>Bacillati</taxon>
        <taxon>Bacillota</taxon>
        <taxon>Clostridia</taxon>
        <taxon>Eubacteriales</taxon>
        <taxon>Oscillospiraceae</taxon>
        <taxon>Ruminococcus</taxon>
    </lineage>
</organism>